<organism evidence="1">
    <name type="scientific">marine metagenome</name>
    <dbReference type="NCBI Taxonomy" id="408172"/>
    <lineage>
        <taxon>unclassified sequences</taxon>
        <taxon>metagenomes</taxon>
        <taxon>ecological metagenomes</taxon>
    </lineage>
</organism>
<accession>A0A381P8B7</accession>
<name>A0A381P8B7_9ZZZZ</name>
<reference evidence="1" key="1">
    <citation type="submission" date="2018-05" db="EMBL/GenBank/DDBJ databases">
        <authorList>
            <person name="Lanie J.A."/>
            <person name="Ng W.-L."/>
            <person name="Kazmierczak K.M."/>
            <person name="Andrzejewski T.M."/>
            <person name="Davidsen T.M."/>
            <person name="Wayne K.J."/>
            <person name="Tettelin H."/>
            <person name="Glass J.I."/>
            <person name="Rusch D."/>
            <person name="Podicherti R."/>
            <person name="Tsui H.-C.T."/>
            <person name="Winkler M.E."/>
        </authorList>
    </citation>
    <scope>NUCLEOTIDE SEQUENCE</scope>
</reference>
<proteinExistence type="predicted"/>
<gene>
    <name evidence="1" type="ORF">METZ01_LOCUS14727</name>
</gene>
<dbReference type="AlphaFoldDB" id="A0A381P8B7"/>
<dbReference type="EMBL" id="UINC01000832">
    <property type="protein sequence ID" value="SUZ61873.1"/>
    <property type="molecule type" value="Genomic_DNA"/>
</dbReference>
<evidence type="ECO:0000313" key="1">
    <source>
        <dbReference type="EMBL" id="SUZ61873.1"/>
    </source>
</evidence>
<sequence>MKSYRLTIIRNLSTAFLLWGLLFTPLMGQSLFVERAMTTVAIQQDNLVRAKAEALKDAKGQVILQAAARFLDFDSTISLKHLLIKHFFEHPDIYIESIRVISEENTPDLTEFTLNIETRIFHSRLLAAFRKLGLPTKHERIPFRDVLLIYDADRALRQKRALNLFFEQLQARLKPYRIRAKVILTGNRNLPIEAGLPARLALLPRKTTEKSDGTALALVELKLRLTPQPEISPQGKLEAQLIFWSQEADFSEPSKSTTRATADLSYKAWRTEKVIPAILDGLLLQWTPVMQKILAVNQGSGAQVKLKFKGLPGPIEEQRLIKTFFLNNPRWKRLSLDTISSNFVSYKALYLGKQENILREFSSPKDKTFRILSVNWEDNYLVVHVEWNEVPALLEPFYATLEEKGLFEGDSEEKNVLVPELQVPLRTFKQTYSLPLARIVYDNIRHRGDSTLFRIKVPKEPYTEEVNKVVSLTWRRLGPTHLRPKLTLFDQNRKRIKSHLLRSRKQFSFKYKIPFGKETFYLRISDEVGFLKGVTGSFQSFQYVLTAN</sequence>
<protein>
    <submittedName>
        <fullName evidence="1">Uncharacterized protein</fullName>
    </submittedName>
</protein>